<accession>A0A069D2C5</accession>
<dbReference type="InterPro" id="IPR039440">
    <property type="entry name" value="DUF3850"/>
</dbReference>
<dbReference type="Proteomes" id="UP000030643">
    <property type="component" value="Unassembled WGS sequence"/>
</dbReference>
<feature type="domain" description="DUF3850" evidence="1">
    <location>
        <begin position="6"/>
        <end position="51"/>
    </location>
</feature>
<dbReference type="RefSeq" id="WP_027699531.1">
    <property type="nucleotide sequence ID" value="NZ_DF820494.1"/>
</dbReference>
<evidence type="ECO:0000313" key="3">
    <source>
        <dbReference type="Proteomes" id="UP000030643"/>
    </source>
</evidence>
<dbReference type="Pfam" id="PF12961">
    <property type="entry name" value="DUF3850"/>
    <property type="match status" value="1"/>
</dbReference>
<keyword evidence="3" id="KW-1185">Reference proteome</keyword>
<name>A0A069D2C5_WEIOS</name>
<sequence length="120" mass="13945">MSKINVLKVKPEAFLAINNGSKKAEVCVNDFSYENCDSLLILPYSKVDKTYLNYDPFEHTFKKITQRPIFSNGILVDITYVDPIEKSDNLVVLNFKKITQYKRRSFLLAKLEYSFKHISV</sequence>
<organism evidence="2 3">
    <name type="scientific">Weissella oryzae (strain DSM 25784 / JCM 18191 / LMG 30913 / SG25)</name>
    <dbReference type="NCBI Taxonomy" id="1329250"/>
    <lineage>
        <taxon>Bacteria</taxon>
        <taxon>Bacillati</taxon>
        <taxon>Bacillota</taxon>
        <taxon>Bacilli</taxon>
        <taxon>Lactobacillales</taxon>
        <taxon>Lactobacillaceae</taxon>
        <taxon>Weissella</taxon>
    </lineage>
</organism>
<evidence type="ECO:0000313" key="2">
    <source>
        <dbReference type="EMBL" id="GAK31571.1"/>
    </source>
</evidence>
<proteinExistence type="predicted"/>
<dbReference type="Gene3D" id="2.30.130.30">
    <property type="entry name" value="Hypothetical protein"/>
    <property type="match status" value="1"/>
</dbReference>
<dbReference type="STRING" id="1329250.WOSG25_110490"/>
<protein>
    <submittedName>
        <fullName evidence="2">ASCH domain protein</fullName>
    </submittedName>
</protein>
<reference evidence="3" key="1">
    <citation type="journal article" date="2014" name="Genome Announc.">
        <title>Draft genome sequence of Weissella oryzae SG25T, isolated from fermented rice grains.</title>
        <authorList>
            <person name="Tanizawa Y."/>
            <person name="Fujisawa T."/>
            <person name="Mochizuki T."/>
            <person name="Kaminuma E."/>
            <person name="Suzuki Y."/>
            <person name="Nakamura Y."/>
            <person name="Tohno M."/>
        </authorList>
    </citation>
    <scope>NUCLEOTIDE SEQUENCE [LARGE SCALE GENOMIC DNA]</scope>
    <source>
        <strain evidence="3">DSM 25784 / JCM 18191 / LMG 30913 / SG25</strain>
    </source>
</reference>
<dbReference type="EMBL" id="DF820494">
    <property type="protein sequence ID" value="GAK31571.1"/>
    <property type="molecule type" value="Genomic_DNA"/>
</dbReference>
<gene>
    <name evidence="2" type="ORF">WOSG25_110490</name>
</gene>
<dbReference type="AlphaFoldDB" id="A0A069D2C5"/>
<evidence type="ECO:0000259" key="1">
    <source>
        <dbReference type="Pfam" id="PF12961"/>
    </source>
</evidence>